<dbReference type="EMBL" id="JBBLZC010000014">
    <property type="protein sequence ID" value="MEK0084327.1"/>
    <property type="molecule type" value="Genomic_DNA"/>
</dbReference>
<evidence type="ECO:0000256" key="1">
    <source>
        <dbReference type="ARBA" id="ARBA00004651"/>
    </source>
</evidence>
<reference evidence="8 9" key="1">
    <citation type="submission" date="2024-01" db="EMBL/GenBank/DDBJ databases">
        <title>Multi-omics insights into the function and evolution of sodium benzoate biodegradation pathways in Benzoatithermus flavus gen. nov., sp. nov. from hot spring.</title>
        <authorList>
            <person name="Hu C.-J."/>
            <person name="Li W.-J."/>
        </authorList>
    </citation>
    <scope>NUCLEOTIDE SEQUENCE [LARGE SCALE GENOMIC DNA]</scope>
    <source>
        <strain evidence="8 9">SYSU G07066</strain>
    </source>
</reference>
<feature type="transmembrane region" description="Helical" evidence="7">
    <location>
        <begin position="111"/>
        <end position="133"/>
    </location>
</feature>
<feature type="transmembrane region" description="Helical" evidence="7">
    <location>
        <begin position="238"/>
        <end position="257"/>
    </location>
</feature>
<evidence type="ECO:0000256" key="3">
    <source>
        <dbReference type="ARBA" id="ARBA00022475"/>
    </source>
</evidence>
<evidence type="ECO:0000256" key="7">
    <source>
        <dbReference type="SAM" id="Phobius"/>
    </source>
</evidence>
<evidence type="ECO:0000256" key="2">
    <source>
        <dbReference type="ARBA" id="ARBA00006386"/>
    </source>
</evidence>
<evidence type="ECO:0000256" key="4">
    <source>
        <dbReference type="ARBA" id="ARBA00022692"/>
    </source>
</evidence>
<gene>
    <name evidence="8" type="ORF">U1T56_14305</name>
</gene>
<dbReference type="PANTHER" id="PTHR42775">
    <property type="entry name" value="PERMEASE RV2963-RELATED"/>
    <property type="match status" value="1"/>
</dbReference>
<organism evidence="8 9">
    <name type="scientific">Benzoatithermus flavus</name>
    <dbReference type="NCBI Taxonomy" id="3108223"/>
    <lineage>
        <taxon>Bacteria</taxon>
        <taxon>Pseudomonadati</taxon>
        <taxon>Pseudomonadota</taxon>
        <taxon>Alphaproteobacteria</taxon>
        <taxon>Geminicoccales</taxon>
        <taxon>Geminicoccaceae</taxon>
        <taxon>Benzoatithermus</taxon>
    </lineage>
</organism>
<evidence type="ECO:0000313" key="9">
    <source>
        <dbReference type="Proteomes" id="UP001375743"/>
    </source>
</evidence>
<evidence type="ECO:0000256" key="5">
    <source>
        <dbReference type="ARBA" id="ARBA00022989"/>
    </source>
</evidence>
<dbReference type="RefSeq" id="WP_418160179.1">
    <property type="nucleotide sequence ID" value="NZ_JBBLZC010000014.1"/>
</dbReference>
<feature type="transmembrane region" description="Helical" evidence="7">
    <location>
        <begin position="72"/>
        <end position="90"/>
    </location>
</feature>
<dbReference type="PANTHER" id="PTHR42775:SF1">
    <property type="entry name" value="PERMEASE RV2963-RELATED"/>
    <property type="match status" value="1"/>
</dbReference>
<accession>A0ABU8XSZ5</accession>
<feature type="transmembrane region" description="Helical" evidence="7">
    <location>
        <begin position="168"/>
        <end position="187"/>
    </location>
</feature>
<dbReference type="Pfam" id="PF03773">
    <property type="entry name" value="ArsP_1"/>
    <property type="match status" value="1"/>
</dbReference>
<comment type="caution">
    <text evidence="8">The sequence shown here is derived from an EMBL/GenBank/DDBJ whole genome shotgun (WGS) entry which is preliminary data.</text>
</comment>
<evidence type="ECO:0000256" key="6">
    <source>
        <dbReference type="ARBA" id="ARBA00023136"/>
    </source>
</evidence>
<comment type="similarity">
    <text evidence="2">Belongs to the UPF0718 family.</text>
</comment>
<keyword evidence="6 7" id="KW-0472">Membrane</keyword>
<dbReference type="InterPro" id="IPR053166">
    <property type="entry name" value="UPF0718_permease"/>
</dbReference>
<proteinExistence type="inferred from homology"/>
<feature type="transmembrane region" description="Helical" evidence="7">
    <location>
        <begin position="331"/>
        <end position="352"/>
    </location>
</feature>
<keyword evidence="3" id="KW-1003">Cell membrane</keyword>
<feature type="transmembrane region" description="Helical" evidence="7">
    <location>
        <begin position="297"/>
        <end position="319"/>
    </location>
</feature>
<dbReference type="InterPro" id="IPR005524">
    <property type="entry name" value="DUF318"/>
</dbReference>
<comment type="subcellular location">
    <subcellularLocation>
        <location evidence="1">Cell membrane</location>
        <topology evidence="1">Multi-pass membrane protein</topology>
    </subcellularLocation>
</comment>
<feature type="transmembrane region" description="Helical" evidence="7">
    <location>
        <begin position="139"/>
        <end position="161"/>
    </location>
</feature>
<keyword evidence="5 7" id="KW-1133">Transmembrane helix</keyword>
<keyword evidence="9" id="KW-1185">Reference proteome</keyword>
<dbReference type="Proteomes" id="UP001375743">
    <property type="component" value="Unassembled WGS sequence"/>
</dbReference>
<evidence type="ECO:0000313" key="8">
    <source>
        <dbReference type="EMBL" id="MEK0084327.1"/>
    </source>
</evidence>
<sequence length="356" mass="38538">MTSETMAVEHGRQNLNRLLKWWTGLVLALVAWGIAYSQLVPFSEYVTSLLPVARDGHTGEAIAFFFYDVPKVMMLLALIVFVMGVIRSWFSPEKTRAILSGKREGVGNVMSASLGILTPFCSCSAVPLFIGFVSAGVPLGVTFSFLIAAPMVNEVALVLLFGLVGWQVALTYLTFGLGIAIVAGWVIGRFQLENWLQDWVRDIHRGAAVQAAVAVDRLDHVDRLKFGIEAVREIFGKVWIWIVIGIGIGAVIHGYFPEALMTRIMGADAWWSVPAAVLIGIPMYTNAAGVIPIVEALLGKGAAVGTVLAFMMSVIALSLPEMIILRQVLTLRLIAVFVGVVGSGILAVGFLFNLMF</sequence>
<feature type="transmembrane region" description="Helical" evidence="7">
    <location>
        <begin position="21"/>
        <end position="39"/>
    </location>
</feature>
<name>A0ABU8XSZ5_9PROT</name>
<protein>
    <submittedName>
        <fullName evidence="8">Permease</fullName>
    </submittedName>
</protein>
<keyword evidence="4 7" id="KW-0812">Transmembrane</keyword>
<feature type="transmembrane region" description="Helical" evidence="7">
    <location>
        <begin position="269"/>
        <end position="291"/>
    </location>
</feature>